<keyword evidence="1" id="KW-1133">Transmembrane helix</keyword>
<reference evidence="2 3" key="1">
    <citation type="submission" date="2018-11" db="EMBL/GenBank/DDBJ databases">
        <authorList>
            <consortium name="Pathogen Informatics"/>
        </authorList>
    </citation>
    <scope>NUCLEOTIDE SEQUENCE [LARGE SCALE GENOMIC DNA]</scope>
</reference>
<evidence type="ECO:0000313" key="3">
    <source>
        <dbReference type="Proteomes" id="UP000281553"/>
    </source>
</evidence>
<protein>
    <submittedName>
        <fullName evidence="2">Uncharacterized protein</fullName>
    </submittedName>
</protein>
<gene>
    <name evidence="2" type="ORF">DILT_LOCUS7599</name>
</gene>
<evidence type="ECO:0000313" key="2">
    <source>
        <dbReference type="EMBL" id="VDN11768.1"/>
    </source>
</evidence>
<dbReference type="OrthoDB" id="6242194at2759"/>
<organism evidence="2 3">
    <name type="scientific">Dibothriocephalus latus</name>
    <name type="common">Fish tapeworm</name>
    <name type="synonym">Diphyllobothrium latum</name>
    <dbReference type="NCBI Taxonomy" id="60516"/>
    <lineage>
        <taxon>Eukaryota</taxon>
        <taxon>Metazoa</taxon>
        <taxon>Spiralia</taxon>
        <taxon>Lophotrochozoa</taxon>
        <taxon>Platyhelminthes</taxon>
        <taxon>Cestoda</taxon>
        <taxon>Eucestoda</taxon>
        <taxon>Diphyllobothriidea</taxon>
        <taxon>Diphyllobothriidae</taxon>
        <taxon>Dibothriocephalus</taxon>
    </lineage>
</organism>
<keyword evidence="3" id="KW-1185">Reference proteome</keyword>
<dbReference type="Proteomes" id="UP000281553">
    <property type="component" value="Unassembled WGS sequence"/>
</dbReference>
<dbReference type="AlphaFoldDB" id="A0A3P7LP74"/>
<name>A0A3P7LP74_DIBLA</name>
<keyword evidence="1" id="KW-0472">Membrane</keyword>
<feature type="transmembrane region" description="Helical" evidence="1">
    <location>
        <begin position="64"/>
        <end position="84"/>
    </location>
</feature>
<accession>A0A3P7LP74</accession>
<evidence type="ECO:0000256" key="1">
    <source>
        <dbReference type="SAM" id="Phobius"/>
    </source>
</evidence>
<keyword evidence="1" id="KW-0812">Transmembrane</keyword>
<proteinExistence type="predicted"/>
<sequence>MAYVRLKGHFTNSTVASVYVRTSAAEQRDKETFYSKLQALVERFSRHDLLIVFPGTEMARLELVTLQTALLLAILNFFLNVAMVKSC</sequence>
<dbReference type="EMBL" id="UYRU01052219">
    <property type="protein sequence ID" value="VDN11768.1"/>
    <property type="molecule type" value="Genomic_DNA"/>
</dbReference>